<dbReference type="FunFam" id="3.40.50.300:FF:000006">
    <property type="entry name" value="DNA-binding transcriptional regulator NtrC"/>
    <property type="match status" value="1"/>
</dbReference>
<dbReference type="InterPro" id="IPR009057">
    <property type="entry name" value="Homeodomain-like_sf"/>
</dbReference>
<sequence length="713" mass="76098">MDWSGRPLPLGALRCGRLLETATGLVDLATGRPALLGSRPIARDSASAWTSPAPGSPSGDGSHVVLDAWLTQDWLGRWTERVVTIAAADPPWALAAPAPAPAWGELSPGSIGLTRTTGAGGWCRRAAAARAGGLVPVLAPWLAVLGTAPAAQWPPLLIGGTDASLAAGAASAESWVKRGGRVSMLAVTIALPEAWIADTPPSSRLSQPMWRHGTHVVAAHTRQLRRALRAIDRAPHCPSLVAILPSAGGRDRMTHLELLDISAQLEEVRRDEDALVVACRAVRQHAQAEHAAILVARNGEPRLLASDGPPGDSILAWRQLCRADAPEALASAHGWHAVGKQALDHDATVCVYACWPTRDTGQSRQSLLTVFARLVAGRVDVPGPVVPAVAPGLEHTLVGDSVVMRDVRAQIALAARAPFPVLIRGESGCGKELAARAIHALGQRRHRRCSAINCAALPDELIESELFGHVRGAFTGAAADRAGLFDEADGGTLFLDEVGELGGRAQAKLLRVLQDGEVRRVGENQARRVDVRMIAATNVSLEEAVRRGTFRADLFYRLDVVRVRMPALRERRDDIPMLARHFWHDCTARVGSRARLDAPVLEALARHDWPGNVRQLQNTLAALAVRVPPRGRVGVDDLPADVRGVQPSACYAGRSGLDAARREFEASYVREALTRAGGRSSLAARDLGLTRQGLSKLVRRLGLDEEEAGSRLP</sequence>
<dbReference type="PANTHER" id="PTHR32071">
    <property type="entry name" value="TRANSCRIPTIONAL REGULATORY PROTEIN"/>
    <property type="match status" value="1"/>
</dbReference>
<dbReference type="Gene3D" id="1.10.10.60">
    <property type="entry name" value="Homeodomain-like"/>
    <property type="match status" value="1"/>
</dbReference>
<dbReference type="PRINTS" id="PR01590">
    <property type="entry name" value="HTHFIS"/>
</dbReference>
<evidence type="ECO:0000256" key="1">
    <source>
        <dbReference type="ARBA" id="ARBA00022741"/>
    </source>
</evidence>
<dbReference type="InterPro" id="IPR002197">
    <property type="entry name" value="HTH_Fis"/>
</dbReference>
<dbReference type="EMBL" id="CP015136">
    <property type="protein sequence ID" value="AMY10510.1"/>
    <property type="molecule type" value="Genomic_DNA"/>
</dbReference>
<name>A0A143PQW5_LUTPR</name>
<proteinExistence type="predicted"/>
<evidence type="ECO:0000256" key="3">
    <source>
        <dbReference type="ARBA" id="ARBA00023015"/>
    </source>
</evidence>
<dbReference type="Gene3D" id="3.40.50.300">
    <property type="entry name" value="P-loop containing nucleotide triphosphate hydrolases"/>
    <property type="match status" value="1"/>
</dbReference>
<keyword evidence="2" id="KW-0067">ATP-binding</keyword>
<keyword evidence="4" id="KW-0238">DNA-binding</keyword>
<evidence type="ECO:0000259" key="6">
    <source>
        <dbReference type="PROSITE" id="PS50045"/>
    </source>
</evidence>
<keyword evidence="1" id="KW-0547">Nucleotide-binding</keyword>
<evidence type="ECO:0000256" key="5">
    <source>
        <dbReference type="ARBA" id="ARBA00023163"/>
    </source>
</evidence>
<reference evidence="8" key="2">
    <citation type="submission" date="2016-04" db="EMBL/GenBank/DDBJ databases">
        <title>First Complete Genome Sequence of a Subdivision 6 Acidobacterium.</title>
        <authorList>
            <person name="Huang S."/>
            <person name="Vieira S."/>
            <person name="Bunk B."/>
            <person name="Riedel T."/>
            <person name="Sproeer C."/>
            <person name="Overmann J."/>
        </authorList>
    </citation>
    <scope>NUCLEOTIDE SEQUENCE [LARGE SCALE GENOMIC DNA]</scope>
    <source>
        <strain evidence="8">DSM 100886 HEG_-6_39</strain>
    </source>
</reference>
<organism evidence="7 8">
    <name type="scientific">Luteitalea pratensis</name>
    <dbReference type="NCBI Taxonomy" id="1855912"/>
    <lineage>
        <taxon>Bacteria</taxon>
        <taxon>Pseudomonadati</taxon>
        <taxon>Acidobacteriota</taxon>
        <taxon>Vicinamibacteria</taxon>
        <taxon>Vicinamibacterales</taxon>
        <taxon>Vicinamibacteraceae</taxon>
        <taxon>Luteitalea</taxon>
    </lineage>
</organism>
<dbReference type="SUPFAM" id="SSF46689">
    <property type="entry name" value="Homeodomain-like"/>
    <property type="match status" value="1"/>
</dbReference>
<dbReference type="Pfam" id="PF25601">
    <property type="entry name" value="AAA_lid_14"/>
    <property type="match status" value="1"/>
</dbReference>
<dbReference type="AlphaFoldDB" id="A0A143PQW5"/>
<dbReference type="PROSITE" id="PS00676">
    <property type="entry name" value="SIGMA54_INTERACT_2"/>
    <property type="match status" value="1"/>
</dbReference>
<dbReference type="CDD" id="cd00009">
    <property type="entry name" value="AAA"/>
    <property type="match status" value="1"/>
</dbReference>
<keyword evidence="8" id="KW-1185">Reference proteome</keyword>
<dbReference type="PANTHER" id="PTHR32071:SF117">
    <property type="entry name" value="PTS-DEPENDENT DIHYDROXYACETONE KINASE OPERON REGULATORY PROTEIN-RELATED"/>
    <property type="match status" value="1"/>
</dbReference>
<dbReference type="Gene3D" id="1.10.8.60">
    <property type="match status" value="1"/>
</dbReference>
<dbReference type="InterPro" id="IPR027417">
    <property type="entry name" value="P-loop_NTPase"/>
</dbReference>
<keyword evidence="3" id="KW-0805">Transcription regulation</keyword>
<evidence type="ECO:0000313" key="8">
    <source>
        <dbReference type="Proteomes" id="UP000076079"/>
    </source>
</evidence>
<dbReference type="SMART" id="SM00382">
    <property type="entry name" value="AAA"/>
    <property type="match status" value="1"/>
</dbReference>
<reference evidence="7 8" key="1">
    <citation type="journal article" date="2016" name="Genome Announc.">
        <title>First Complete Genome Sequence of a Subdivision 6 Acidobacterium Strain.</title>
        <authorList>
            <person name="Huang S."/>
            <person name="Vieira S."/>
            <person name="Bunk B."/>
            <person name="Riedel T."/>
            <person name="Sproer C."/>
            <person name="Overmann J."/>
        </authorList>
    </citation>
    <scope>NUCLEOTIDE SEQUENCE [LARGE SCALE GENOMIC DNA]</scope>
    <source>
        <strain evidence="8">DSM 100886 HEG_-6_39</strain>
    </source>
</reference>
<dbReference type="RefSeq" id="WP_110172146.1">
    <property type="nucleotide sequence ID" value="NZ_CP015136.1"/>
</dbReference>
<dbReference type="Pfam" id="PF00158">
    <property type="entry name" value="Sigma54_activat"/>
    <property type="match status" value="1"/>
</dbReference>
<dbReference type="OrthoDB" id="5496274at2"/>
<dbReference type="PROSITE" id="PS00688">
    <property type="entry name" value="SIGMA54_INTERACT_3"/>
    <property type="match status" value="1"/>
</dbReference>
<protein>
    <submittedName>
        <fullName evidence="7">Transcriptional regulatory protein ZraR</fullName>
    </submittedName>
</protein>
<feature type="domain" description="Sigma-54 factor interaction" evidence="6">
    <location>
        <begin position="397"/>
        <end position="625"/>
    </location>
</feature>
<dbReference type="SUPFAM" id="SSF52540">
    <property type="entry name" value="P-loop containing nucleoside triphosphate hydrolases"/>
    <property type="match status" value="1"/>
</dbReference>
<evidence type="ECO:0000313" key="7">
    <source>
        <dbReference type="EMBL" id="AMY10510.1"/>
    </source>
</evidence>
<evidence type="ECO:0000256" key="2">
    <source>
        <dbReference type="ARBA" id="ARBA00022840"/>
    </source>
</evidence>
<dbReference type="GO" id="GO:0043565">
    <property type="term" value="F:sequence-specific DNA binding"/>
    <property type="evidence" value="ECO:0007669"/>
    <property type="project" value="InterPro"/>
</dbReference>
<dbReference type="PROSITE" id="PS50045">
    <property type="entry name" value="SIGMA54_INTERACT_4"/>
    <property type="match status" value="1"/>
</dbReference>
<accession>A0A143PQW5</accession>
<evidence type="ECO:0000256" key="4">
    <source>
        <dbReference type="ARBA" id="ARBA00023125"/>
    </source>
</evidence>
<dbReference type="InterPro" id="IPR025943">
    <property type="entry name" value="Sigma_54_int_dom_ATP-bd_2"/>
</dbReference>
<dbReference type="InterPro" id="IPR058031">
    <property type="entry name" value="AAA_lid_NorR"/>
</dbReference>
<keyword evidence="5" id="KW-0804">Transcription</keyword>
<dbReference type="GO" id="GO:0005524">
    <property type="term" value="F:ATP binding"/>
    <property type="evidence" value="ECO:0007669"/>
    <property type="project" value="UniProtKB-KW"/>
</dbReference>
<gene>
    <name evidence="7" type="primary">zraR_15</name>
    <name evidence="7" type="ORF">LuPra_03743</name>
</gene>
<dbReference type="GO" id="GO:0006355">
    <property type="term" value="P:regulation of DNA-templated transcription"/>
    <property type="evidence" value="ECO:0007669"/>
    <property type="project" value="InterPro"/>
</dbReference>
<dbReference type="InterPro" id="IPR025944">
    <property type="entry name" value="Sigma_54_int_dom_CS"/>
</dbReference>
<dbReference type="STRING" id="1855912.LuPra_03743"/>
<dbReference type="InterPro" id="IPR002078">
    <property type="entry name" value="Sigma_54_int"/>
</dbReference>
<dbReference type="Pfam" id="PF02954">
    <property type="entry name" value="HTH_8"/>
    <property type="match status" value="1"/>
</dbReference>
<dbReference type="KEGG" id="abac:LuPra_03743"/>
<dbReference type="InterPro" id="IPR003593">
    <property type="entry name" value="AAA+_ATPase"/>
</dbReference>
<dbReference type="Proteomes" id="UP000076079">
    <property type="component" value="Chromosome"/>
</dbReference>